<evidence type="ECO:0000256" key="3">
    <source>
        <dbReference type="ARBA" id="ARBA00008621"/>
    </source>
</evidence>
<organism evidence="11 12">
    <name type="scientific">Pseudaminobacter soli</name>
    <name type="common">ex Zhang et al. 2022</name>
    <dbReference type="NCBI Taxonomy" id="2831468"/>
    <lineage>
        <taxon>Bacteria</taxon>
        <taxon>Pseudomonadati</taxon>
        <taxon>Pseudomonadota</taxon>
        <taxon>Alphaproteobacteria</taxon>
        <taxon>Hyphomicrobiales</taxon>
        <taxon>Phyllobacteriaceae</taxon>
        <taxon>Pseudaminobacter</taxon>
    </lineage>
</organism>
<protein>
    <recommendedName>
        <fullName evidence="10">4-hydroxy-4-methyl-2-oxoglutarate aldolase</fullName>
        <shortName evidence="10">HMG aldolase</shortName>
        <ecNumber evidence="10">4.1.1.112</ecNumber>
        <ecNumber evidence="10">4.1.3.17</ecNumber>
    </recommendedName>
    <alternativeName>
        <fullName evidence="10">Oxaloacetate decarboxylase</fullName>
    </alternativeName>
</protein>
<accession>A0A942E086</accession>
<dbReference type="CDD" id="cd16841">
    <property type="entry name" value="RraA_family"/>
    <property type="match status" value="1"/>
</dbReference>
<comment type="cofactor">
    <cofactor evidence="9">
        <name>Mg(2+)</name>
        <dbReference type="ChEBI" id="CHEBI:18420"/>
    </cofactor>
</comment>
<evidence type="ECO:0000256" key="2">
    <source>
        <dbReference type="ARBA" id="ARBA00001968"/>
    </source>
</evidence>
<evidence type="ECO:0000256" key="1">
    <source>
        <dbReference type="ARBA" id="ARBA00001342"/>
    </source>
</evidence>
<evidence type="ECO:0000256" key="10">
    <source>
        <dbReference type="RuleBase" id="RU004338"/>
    </source>
</evidence>
<dbReference type="GO" id="GO:0047443">
    <property type="term" value="F:4-hydroxy-4-methyl-2-oxoglutarate aldolase activity"/>
    <property type="evidence" value="ECO:0007669"/>
    <property type="project" value="UniProtKB-EC"/>
</dbReference>
<keyword evidence="9" id="KW-0460">Magnesium</keyword>
<feature type="binding site" evidence="9">
    <location>
        <position position="95"/>
    </location>
    <ligand>
        <name>substrate</name>
    </ligand>
</feature>
<keyword evidence="6 10" id="KW-0456">Lyase</keyword>
<evidence type="ECO:0000313" key="12">
    <source>
        <dbReference type="Proteomes" id="UP000680348"/>
    </source>
</evidence>
<feature type="binding site" evidence="9">
    <location>
        <begin position="73"/>
        <end position="76"/>
    </location>
    <ligand>
        <name>substrate</name>
    </ligand>
</feature>
<dbReference type="EMBL" id="JAGWCR010000009">
    <property type="protein sequence ID" value="MBS3650437.1"/>
    <property type="molecule type" value="Genomic_DNA"/>
</dbReference>
<dbReference type="InterPro" id="IPR005493">
    <property type="entry name" value="RraA/RraA-like"/>
</dbReference>
<dbReference type="PANTHER" id="PTHR33254">
    <property type="entry name" value="4-HYDROXY-4-METHYL-2-OXOGLUTARATE ALDOLASE 3-RELATED"/>
    <property type="match status" value="1"/>
</dbReference>
<comment type="catalytic activity">
    <reaction evidence="8 10">
        <text>oxaloacetate + H(+) = pyruvate + CO2</text>
        <dbReference type="Rhea" id="RHEA:15641"/>
        <dbReference type="ChEBI" id="CHEBI:15361"/>
        <dbReference type="ChEBI" id="CHEBI:15378"/>
        <dbReference type="ChEBI" id="CHEBI:16452"/>
        <dbReference type="ChEBI" id="CHEBI:16526"/>
        <dbReference type="EC" id="4.1.1.112"/>
    </reaction>
</comment>
<gene>
    <name evidence="11" type="primary">rraA</name>
    <name evidence="11" type="ORF">KEU06_17620</name>
</gene>
<dbReference type="InterPro" id="IPR010203">
    <property type="entry name" value="RraA"/>
</dbReference>
<dbReference type="NCBIfam" id="TIGR01935">
    <property type="entry name" value="NOT-MenG"/>
    <property type="match status" value="1"/>
</dbReference>
<sequence length="158" mass="16707">MKTADLVDAYDDAVRFCDPPFVKLGRKKSFSGPIATVKCFEDNALLKAELEKPGNSRVMIVDGGGSTRCALLGDKIALILRDNGWAGIVINGSVRDSAEIDQMDVAVFCLGVSPKKSSKEGAGQAGRTVRFGGVEFRPNAFAYADPDGLLVSDAHLAG</sequence>
<dbReference type="EC" id="4.1.1.112" evidence="10"/>
<dbReference type="NCBIfam" id="NF006875">
    <property type="entry name" value="PRK09372.1"/>
    <property type="match status" value="1"/>
</dbReference>
<name>A0A942E086_9HYPH</name>
<evidence type="ECO:0000256" key="8">
    <source>
        <dbReference type="ARBA" id="ARBA00047973"/>
    </source>
</evidence>
<dbReference type="GO" id="GO:0008948">
    <property type="term" value="F:oxaloacetate decarboxylase activity"/>
    <property type="evidence" value="ECO:0007669"/>
    <property type="project" value="UniProtKB-EC"/>
</dbReference>
<dbReference type="EC" id="4.1.3.17" evidence="10"/>
<comment type="similarity">
    <text evidence="3 10">Belongs to the class II aldolase/RraA-like family.</text>
</comment>
<dbReference type="SUPFAM" id="SSF89562">
    <property type="entry name" value="RraA-like"/>
    <property type="match status" value="1"/>
</dbReference>
<evidence type="ECO:0000256" key="9">
    <source>
        <dbReference type="PIRSR" id="PIRSR605493-1"/>
    </source>
</evidence>
<dbReference type="Pfam" id="PF03737">
    <property type="entry name" value="RraA-like"/>
    <property type="match status" value="1"/>
</dbReference>
<comment type="function">
    <text evidence="7 10">Catalyzes the aldol cleavage of 4-hydroxy-4-methyl-2-oxoglutarate (HMG) into 2 molecules of pyruvate. Also contains a secondary oxaloacetate (OAA) decarboxylase activity due to the common pyruvate enolate transition state formed following C-C bond cleavage in the retro-aldol and decarboxylation reactions.</text>
</comment>
<keyword evidence="5 9" id="KW-0479">Metal-binding</keyword>
<evidence type="ECO:0000256" key="4">
    <source>
        <dbReference type="ARBA" id="ARBA00011233"/>
    </source>
</evidence>
<dbReference type="InterPro" id="IPR036704">
    <property type="entry name" value="RraA/RraA-like_sf"/>
</dbReference>
<comment type="caution">
    <text evidence="11">The sequence shown here is derived from an EMBL/GenBank/DDBJ whole genome shotgun (WGS) entry which is preliminary data.</text>
</comment>
<feature type="binding site" evidence="9">
    <location>
        <position position="96"/>
    </location>
    <ligand>
        <name>Mg(2+)</name>
        <dbReference type="ChEBI" id="CHEBI:18420"/>
    </ligand>
</feature>
<evidence type="ECO:0000313" key="11">
    <source>
        <dbReference type="EMBL" id="MBS3650437.1"/>
    </source>
</evidence>
<comment type="cofactor">
    <cofactor evidence="2 10">
        <name>a divalent metal cation</name>
        <dbReference type="ChEBI" id="CHEBI:60240"/>
    </cofactor>
</comment>
<evidence type="ECO:0000256" key="7">
    <source>
        <dbReference type="ARBA" id="ARBA00025046"/>
    </source>
</evidence>
<evidence type="ECO:0000256" key="5">
    <source>
        <dbReference type="ARBA" id="ARBA00022723"/>
    </source>
</evidence>
<dbReference type="Proteomes" id="UP000680348">
    <property type="component" value="Unassembled WGS sequence"/>
</dbReference>
<dbReference type="PANTHER" id="PTHR33254:SF4">
    <property type="entry name" value="4-HYDROXY-4-METHYL-2-OXOGLUTARATE ALDOLASE 3-RELATED"/>
    <property type="match status" value="1"/>
</dbReference>
<dbReference type="GO" id="GO:0008428">
    <property type="term" value="F:ribonuclease inhibitor activity"/>
    <property type="evidence" value="ECO:0007669"/>
    <property type="project" value="InterPro"/>
</dbReference>
<comment type="catalytic activity">
    <reaction evidence="1 10">
        <text>4-hydroxy-4-methyl-2-oxoglutarate = 2 pyruvate</text>
        <dbReference type="Rhea" id="RHEA:22748"/>
        <dbReference type="ChEBI" id="CHEBI:15361"/>
        <dbReference type="ChEBI" id="CHEBI:58276"/>
        <dbReference type="EC" id="4.1.3.17"/>
    </reaction>
</comment>
<dbReference type="Gene3D" id="3.50.30.40">
    <property type="entry name" value="Ribonuclease E inhibitor RraA/RraA-like"/>
    <property type="match status" value="1"/>
</dbReference>
<dbReference type="GO" id="GO:0051252">
    <property type="term" value="P:regulation of RNA metabolic process"/>
    <property type="evidence" value="ECO:0007669"/>
    <property type="project" value="InterPro"/>
</dbReference>
<proteinExistence type="inferred from homology"/>
<reference evidence="11" key="1">
    <citation type="submission" date="2021-04" db="EMBL/GenBank/DDBJ databases">
        <title>Pseudaminobacter soli sp. nov., isolated from paddy soil contaminated by heavy metals.</title>
        <authorList>
            <person name="Zhang K."/>
        </authorList>
    </citation>
    <scope>NUCLEOTIDE SEQUENCE</scope>
    <source>
        <strain evidence="11">19-2017</strain>
    </source>
</reference>
<comment type="subunit">
    <text evidence="4 10">Homotrimer.</text>
</comment>
<dbReference type="AlphaFoldDB" id="A0A942E086"/>
<dbReference type="GO" id="GO:0046872">
    <property type="term" value="F:metal ion binding"/>
    <property type="evidence" value="ECO:0007669"/>
    <property type="project" value="UniProtKB-KW"/>
</dbReference>
<dbReference type="RefSeq" id="WP_188255993.1">
    <property type="nucleotide sequence ID" value="NZ_JABVCF010000009.1"/>
</dbReference>
<keyword evidence="12" id="KW-1185">Reference proteome</keyword>
<evidence type="ECO:0000256" key="6">
    <source>
        <dbReference type="ARBA" id="ARBA00023239"/>
    </source>
</evidence>